<dbReference type="EMBL" id="HACG01023735">
    <property type="protein sequence ID" value="CEK70600.1"/>
    <property type="molecule type" value="Transcribed_RNA"/>
</dbReference>
<protein>
    <submittedName>
        <fullName evidence="1">Uncharacterized protein</fullName>
    </submittedName>
</protein>
<dbReference type="AlphaFoldDB" id="A0A0B6ZS77"/>
<sequence>MILESELTLILRTMRSNDCDLDVTRSITAGGYKCHKMMAYIGRNSHQVLPVSPM</sequence>
<reference evidence="1" key="1">
    <citation type="submission" date="2014-12" db="EMBL/GenBank/DDBJ databases">
        <title>Insight into the proteome of Arion vulgaris.</title>
        <authorList>
            <person name="Aradska J."/>
            <person name="Bulat T."/>
            <person name="Smidak R."/>
            <person name="Sarate P."/>
            <person name="Gangsoo J."/>
            <person name="Sialana F."/>
            <person name="Bilban M."/>
            <person name="Lubec G."/>
        </authorList>
    </citation>
    <scope>NUCLEOTIDE SEQUENCE</scope>
    <source>
        <tissue evidence="1">Skin</tissue>
    </source>
</reference>
<evidence type="ECO:0000313" key="1">
    <source>
        <dbReference type="EMBL" id="CEK70600.1"/>
    </source>
</evidence>
<organism evidence="1">
    <name type="scientific">Arion vulgaris</name>
    <dbReference type="NCBI Taxonomy" id="1028688"/>
    <lineage>
        <taxon>Eukaryota</taxon>
        <taxon>Metazoa</taxon>
        <taxon>Spiralia</taxon>
        <taxon>Lophotrochozoa</taxon>
        <taxon>Mollusca</taxon>
        <taxon>Gastropoda</taxon>
        <taxon>Heterobranchia</taxon>
        <taxon>Euthyneura</taxon>
        <taxon>Panpulmonata</taxon>
        <taxon>Eupulmonata</taxon>
        <taxon>Stylommatophora</taxon>
        <taxon>Helicina</taxon>
        <taxon>Arionoidea</taxon>
        <taxon>Arionidae</taxon>
        <taxon>Arion</taxon>
    </lineage>
</organism>
<accession>A0A0B6ZS77</accession>
<gene>
    <name evidence="1" type="primary">ORF74850</name>
</gene>
<proteinExistence type="predicted"/>
<name>A0A0B6ZS77_9EUPU</name>